<organism evidence="1 2">
    <name type="scientific">Kribbella yunnanensis</name>
    <dbReference type="NCBI Taxonomy" id="190194"/>
    <lineage>
        <taxon>Bacteria</taxon>
        <taxon>Bacillati</taxon>
        <taxon>Actinomycetota</taxon>
        <taxon>Actinomycetes</taxon>
        <taxon>Propionibacteriales</taxon>
        <taxon>Kribbellaceae</taxon>
        <taxon>Kribbella</taxon>
    </lineage>
</organism>
<evidence type="ECO:0008006" key="3">
    <source>
        <dbReference type="Google" id="ProtNLM"/>
    </source>
</evidence>
<dbReference type="EMBL" id="BAAANF010000022">
    <property type="protein sequence ID" value="GAA1710946.1"/>
    <property type="molecule type" value="Genomic_DNA"/>
</dbReference>
<proteinExistence type="predicted"/>
<dbReference type="Proteomes" id="UP001500280">
    <property type="component" value="Unassembled WGS sequence"/>
</dbReference>
<evidence type="ECO:0000313" key="1">
    <source>
        <dbReference type="EMBL" id="GAA1710946.1"/>
    </source>
</evidence>
<name>A0ABN2ISL3_9ACTN</name>
<comment type="caution">
    <text evidence="1">The sequence shown here is derived from an EMBL/GenBank/DDBJ whole genome shotgun (WGS) entry which is preliminary data.</text>
</comment>
<reference evidence="1 2" key="1">
    <citation type="journal article" date="2019" name="Int. J. Syst. Evol. Microbiol.">
        <title>The Global Catalogue of Microorganisms (GCM) 10K type strain sequencing project: providing services to taxonomists for standard genome sequencing and annotation.</title>
        <authorList>
            <consortium name="The Broad Institute Genomics Platform"/>
            <consortium name="The Broad Institute Genome Sequencing Center for Infectious Disease"/>
            <person name="Wu L."/>
            <person name="Ma J."/>
        </authorList>
    </citation>
    <scope>NUCLEOTIDE SEQUENCE [LARGE SCALE GENOMIC DNA]</scope>
    <source>
        <strain evidence="1 2">JCM 14307</strain>
    </source>
</reference>
<gene>
    <name evidence="1" type="ORF">GCM10009745_68740</name>
</gene>
<protein>
    <recommendedName>
        <fullName evidence="3">DUF4274 domain-containing protein</fullName>
    </recommendedName>
</protein>
<evidence type="ECO:0000313" key="2">
    <source>
        <dbReference type="Proteomes" id="UP001500280"/>
    </source>
</evidence>
<accession>A0ABN2ISL3</accession>
<keyword evidence="2" id="KW-1185">Reference proteome</keyword>
<sequence>MPDADVVRAFGHLGSSNADQVDRAALVAALLSSFTPDDAPLIRELTRQEIAAVGDADEGCGDVLLACCWLLFMIGHVEDAVLVWRAKNTNFDARCYIDSVFLIPQGAAATAEFARSRDLIDLADWVEGEWLGDMEDSTREWRSGSFFERVPPAAASVEDLAAWMRQ</sequence>